<sequence>MKKQELFAGLKIVELAGVLAGPAVGMFFAELGATVIKVENPSNNGDVTRSWLLESESKENQSGYYSSVNYNKTVLWADLTVEKDLELVLNEIADADIVIANFKPTSSKKLGLDSKTLRGKFPKLIYAQISGYGANDETPAFDVVLQAEAGFMYINGEKEGTAVKIPIAIIDILAAHQLKEAILIALLKRSISNQGATVHVSLYNAALATLANQATNYLMGGIVPERMGSLHPNIAPYGETFYTKDHKAIVLAVGNDKQFASLCSCLNINDLLSDVRFSSNSLRVKNRALLSIFLSKAFCEFHSTFLLKELKNNNVPCGEIRNMDEVLNCESARKLILTEALPNGQITKRMATAIFDFD</sequence>
<dbReference type="InterPro" id="IPR050483">
    <property type="entry name" value="CoA-transferase_III_domain"/>
</dbReference>
<dbReference type="PANTHER" id="PTHR48207">
    <property type="entry name" value="SUCCINATE--HYDROXYMETHYLGLUTARATE COA-TRANSFERASE"/>
    <property type="match status" value="1"/>
</dbReference>
<dbReference type="PANTHER" id="PTHR48207:SF3">
    <property type="entry name" value="SUCCINATE--HYDROXYMETHYLGLUTARATE COA-TRANSFERASE"/>
    <property type="match status" value="1"/>
</dbReference>
<dbReference type="RefSeq" id="WP_219317328.1">
    <property type="nucleotide sequence ID" value="NZ_JAHWYN010000007.1"/>
</dbReference>
<proteinExistence type="predicted"/>
<evidence type="ECO:0000313" key="2">
    <source>
        <dbReference type="EMBL" id="MBW4360845.1"/>
    </source>
</evidence>
<keyword evidence="1" id="KW-0472">Membrane</keyword>
<gene>
    <name evidence="2" type="ORF">KZH69_10155</name>
</gene>
<dbReference type="GO" id="GO:0016740">
    <property type="term" value="F:transferase activity"/>
    <property type="evidence" value="ECO:0007669"/>
    <property type="project" value="UniProtKB-KW"/>
</dbReference>
<dbReference type="InterPro" id="IPR003673">
    <property type="entry name" value="CoA-Trfase_fam_III"/>
</dbReference>
<comment type="caution">
    <text evidence="2">The sequence shown here is derived from an EMBL/GenBank/DDBJ whole genome shotgun (WGS) entry which is preliminary data.</text>
</comment>
<keyword evidence="2" id="KW-0808">Transferase</keyword>
<evidence type="ECO:0000256" key="1">
    <source>
        <dbReference type="SAM" id="Phobius"/>
    </source>
</evidence>
<accession>A0ABS6XVZ2</accession>
<keyword evidence="3" id="KW-1185">Reference proteome</keyword>
<dbReference type="EMBL" id="JAHWYN010000007">
    <property type="protein sequence ID" value="MBW4360845.1"/>
    <property type="molecule type" value="Genomic_DNA"/>
</dbReference>
<name>A0ABS6XVZ2_9FLAO</name>
<keyword evidence="1" id="KW-0812">Transmembrane</keyword>
<organism evidence="2 3">
    <name type="scientific">Flavobacterium taihuense</name>
    <dbReference type="NCBI Taxonomy" id="2857508"/>
    <lineage>
        <taxon>Bacteria</taxon>
        <taxon>Pseudomonadati</taxon>
        <taxon>Bacteroidota</taxon>
        <taxon>Flavobacteriia</taxon>
        <taxon>Flavobacteriales</taxon>
        <taxon>Flavobacteriaceae</taxon>
        <taxon>Flavobacterium</taxon>
    </lineage>
</organism>
<protein>
    <submittedName>
        <fullName evidence="2">CoA transferase</fullName>
    </submittedName>
</protein>
<dbReference type="Proteomes" id="UP000812031">
    <property type="component" value="Unassembled WGS sequence"/>
</dbReference>
<keyword evidence="1" id="KW-1133">Transmembrane helix</keyword>
<dbReference type="Pfam" id="PF02515">
    <property type="entry name" value="CoA_transf_3"/>
    <property type="match status" value="1"/>
</dbReference>
<feature type="transmembrane region" description="Helical" evidence="1">
    <location>
        <begin position="12"/>
        <end position="36"/>
    </location>
</feature>
<evidence type="ECO:0000313" key="3">
    <source>
        <dbReference type="Proteomes" id="UP000812031"/>
    </source>
</evidence>
<reference evidence="2 3" key="1">
    <citation type="submission" date="2021-07" db="EMBL/GenBank/DDBJ databases">
        <title>Flavobacterium sp. nov. isolated from sediment on the Taihu Lake.</title>
        <authorList>
            <person name="Qu J.-H."/>
        </authorList>
    </citation>
    <scope>NUCLEOTIDE SEQUENCE [LARGE SCALE GENOMIC DNA]</scope>
    <source>
        <strain evidence="2 3">NAS39</strain>
    </source>
</reference>